<organism evidence="9 10">
    <name type="scientific">Phaeocystidibacter marisrubri</name>
    <dbReference type="NCBI Taxonomy" id="1577780"/>
    <lineage>
        <taxon>Bacteria</taxon>
        <taxon>Pseudomonadati</taxon>
        <taxon>Bacteroidota</taxon>
        <taxon>Flavobacteriia</taxon>
        <taxon>Flavobacteriales</taxon>
        <taxon>Phaeocystidibacteraceae</taxon>
        <taxon>Phaeocystidibacter</taxon>
    </lineage>
</organism>
<evidence type="ECO:0000259" key="8">
    <source>
        <dbReference type="PROSITE" id="PS50850"/>
    </source>
</evidence>
<feature type="transmembrane region" description="Helical" evidence="7">
    <location>
        <begin position="265"/>
        <end position="285"/>
    </location>
</feature>
<evidence type="ECO:0000256" key="2">
    <source>
        <dbReference type="ARBA" id="ARBA00022448"/>
    </source>
</evidence>
<dbReference type="EMBL" id="WBVQ01000002">
    <property type="protein sequence ID" value="KAB2816660.1"/>
    <property type="molecule type" value="Genomic_DNA"/>
</dbReference>
<dbReference type="PANTHER" id="PTHR23517">
    <property type="entry name" value="RESISTANCE PROTEIN MDTM, PUTATIVE-RELATED-RELATED"/>
    <property type="match status" value="1"/>
</dbReference>
<protein>
    <submittedName>
        <fullName evidence="9">MFS transporter</fullName>
    </submittedName>
</protein>
<evidence type="ECO:0000256" key="1">
    <source>
        <dbReference type="ARBA" id="ARBA00004651"/>
    </source>
</evidence>
<dbReference type="Gene3D" id="1.20.1250.20">
    <property type="entry name" value="MFS general substrate transporter like domains"/>
    <property type="match status" value="1"/>
</dbReference>
<comment type="subcellular location">
    <subcellularLocation>
        <location evidence="1">Cell membrane</location>
        <topology evidence="1">Multi-pass membrane protein</topology>
    </subcellularLocation>
</comment>
<sequence length="389" mass="42246">MLSLVMLINRSGAMVIPFLSIYLTEKIGLSKVEAGYVLMGYGVGAVIGTTLGGQLTERFGHYKVQAGSLIATGVYLFILPLLSSFVGLIVGVTTLSIIADTIRPANGASIGYYAKKENVTKAFSLNRLAINLGISIGPSIGGWLATFSYTLLFITDGTTCILAGIAFILYFRNLRKGEDADREERKKSSVPVRKAYTDIPFVLFCILNACFALVFFQILYTLPLFYVEEYAVDTTFVGYMLALNGLVVFAFEMIVVHLWGHKFKVMTFVIFGAALNGLAYLMLIFTHSNALLITSMVLLSFAEIFAMPFAIAWVSNRAGEASRGSYMGLYTSSYAVAHIIAPLAGTQLITYGGFDLLYGVLGGFGLLTALGFYGIVRAVNKPTLLQEDT</sequence>
<proteinExistence type="predicted"/>
<dbReference type="InterPro" id="IPR011701">
    <property type="entry name" value="MFS"/>
</dbReference>
<feature type="transmembrane region" description="Helical" evidence="7">
    <location>
        <begin position="236"/>
        <end position="258"/>
    </location>
</feature>
<accession>A0A6L3ZFX3</accession>
<dbReference type="GO" id="GO:0005886">
    <property type="term" value="C:plasma membrane"/>
    <property type="evidence" value="ECO:0007669"/>
    <property type="project" value="UniProtKB-SubCell"/>
</dbReference>
<name>A0A6L3ZFX3_9FLAO</name>
<keyword evidence="10" id="KW-1185">Reference proteome</keyword>
<keyword evidence="5 7" id="KW-1133">Transmembrane helix</keyword>
<reference evidence="9 10" key="1">
    <citation type="submission" date="2019-10" db="EMBL/GenBank/DDBJ databases">
        <title>Genome sequence of Phaeocystidibacter marisrubri JCM30614 (type strain).</title>
        <authorList>
            <person name="Bowman J.P."/>
        </authorList>
    </citation>
    <scope>NUCLEOTIDE SEQUENCE [LARGE SCALE GENOMIC DNA]</scope>
    <source>
        <strain evidence="9 10">JCM 30614</strain>
    </source>
</reference>
<keyword evidence="2" id="KW-0813">Transport</keyword>
<dbReference type="Pfam" id="PF07690">
    <property type="entry name" value="MFS_1"/>
    <property type="match status" value="1"/>
</dbReference>
<gene>
    <name evidence="9" type="ORF">F8C82_11795</name>
</gene>
<dbReference type="PANTHER" id="PTHR23517:SF2">
    <property type="entry name" value="MULTIDRUG RESISTANCE PROTEIN MDTH"/>
    <property type="match status" value="1"/>
</dbReference>
<dbReference type="InterPro" id="IPR020846">
    <property type="entry name" value="MFS_dom"/>
</dbReference>
<dbReference type="SUPFAM" id="SSF103473">
    <property type="entry name" value="MFS general substrate transporter"/>
    <property type="match status" value="1"/>
</dbReference>
<feature type="transmembrane region" description="Helical" evidence="7">
    <location>
        <begin position="36"/>
        <end position="55"/>
    </location>
</feature>
<keyword evidence="6 7" id="KW-0472">Membrane</keyword>
<dbReference type="AlphaFoldDB" id="A0A6L3ZFX3"/>
<feature type="domain" description="Major facilitator superfamily (MFS) profile" evidence="8">
    <location>
        <begin position="1"/>
        <end position="380"/>
    </location>
</feature>
<evidence type="ECO:0000256" key="4">
    <source>
        <dbReference type="ARBA" id="ARBA00022692"/>
    </source>
</evidence>
<feature type="transmembrane region" description="Helical" evidence="7">
    <location>
        <begin position="75"/>
        <end position="99"/>
    </location>
</feature>
<dbReference type="InterPro" id="IPR036259">
    <property type="entry name" value="MFS_trans_sf"/>
</dbReference>
<dbReference type="CDD" id="cd17329">
    <property type="entry name" value="MFS_MdtH_MDR_like"/>
    <property type="match status" value="1"/>
</dbReference>
<feature type="transmembrane region" description="Helical" evidence="7">
    <location>
        <begin position="195"/>
        <end position="216"/>
    </location>
</feature>
<evidence type="ECO:0000313" key="9">
    <source>
        <dbReference type="EMBL" id="KAB2816660.1"/>
    </source>
</evidence>
<evidence type="ECO:0000256" key="6">
    <source>
        <dbReference type="ARBA" id="ARBA00023136"/>
    </source>
</evidence>
<keyword evidence="3" id="KW-1003">Cell membrane</keyword>
<dbReference type="GO" id="GO:0022857">
    <property type="term" value="F:transmembrane transporter activity"/>
    <property type="evidence" value="ECO:0007669"/>
    <property type="project" value="InterPro"/>
</dbReference>
<dbReference type="OrthoDB" id="5379144at2"/>
<evidence type="ECO:0000256" key="3">
    <source>
        <dbReference type="ARBA" id="ARBA00022475"/>
    </source>
</evidence>
<dbReference type="PROSITE" id="PS50850">
    <property type="entry name" value="MFS"/>
    <property type="match status" value="1"/>
</dbReference>
<feature type="transmembrane region" description="Helical" evidence="7">
    <location>
        <begin position="326"/>
        <end position="344"/>
    </location>
</feature>
<comment type="caution">
    <text evidence="9">The sequence shown here is derived from an EMBL/GenBank/DDBJ whole genome shotgun (WGS) entry which is preliminary data.</text>
</comment>
<evidence type="ECO:0000256" key="5">
    <source>
        <dbReference type="ARBA" id="ARBA00022989"/>
    </source>
</evidence>
<feature type="transmembrane region" description="Helical" evidence="7">
    <location>
        <begin position="151"/>
        <end position="174"/>
    </location>
</feature>
<evidence type="ECO:0000256" key="7">
    <source>
        <dbReference type="SAM" id="Phobius"/>
    </source>
</evidence>
<dbReference type="Proteomes" id="UP000484164">
    <property type="component" value="Unassembled WGS sequence"/>
</dbReference>
<feature type="transmembrane region" description="Helical" evidence="7">
    <location>
        <begin position="291"/>
        <end position="314"/>
    </location>
</feature>
<feature type="transmembrane region" description="Helical" evidence="7">
    <location>
        <begin position="125"/>
        <end position="145"/>
    </location>
</feature>
<dbReference type="InterPro" id="IPR050171">
    <property type="entry name" value="MFS_Transporters"/>
</dbReference>
<feature type="transmembrane region" description="Helical" evidence="7">
    <location>
        <begin position="356"/>
        <end position="376"/>
    </location>
</feature>
<evidence type="ECO:0000313" key="10">
    <source>
        <dbReference type="Proteomes" id="UP000484164"/>
    </source>
</evidence>
<keyword evidence="4 7" id="KW-0812">Transmembrane</keyword>